<evidence type="ECO:0000313" key="1">
    <source>
        <dbReference type="EMBL" id="CAD7197874.1"/>
    </source>
</evidence>
<gene>
    <name evidence="1" type="ORF">TDIB3V08_LOCUS4170</name>
</gene>
<sequence length="121" mass="13361">MVPDWEGVTDMNLVDAVLMNATRIGHGYALNKHPLVLEKIKEKDIGIEVNPISNQVVFTNLFSSIFSRATHLSSICKMIASSRFQAAIARWSVHHSLIHHLPVVNMTSSGEDVVLSSVVLQ</sequence>
<dbReference type="PANTHER" id="PTHR11409">
    <property type="entry name" value="ADENOSINE DEAMINASE"/>
    <property type="match status" value="1"/>
</dbReference>
<dbReference type="GO" id="GO:0004000">
    <property type="term" value="F:adenosine deaminase activity"/>
    <property type="evidence" value="ECO:0007669"/>
    <property type="project" value="TreeGrafter"/>
</dbReference>
<dbReference type="PANTHER" id="PTHR11409:SF39">
    <property type="entry name" value="ADENOSINE DEAMINASE 2"/>
    <property type="match status" value="1"/>
</dbReference>
<dbReference type="Gene3D" id="3.20.20.140">
    <property type="entry name" value="Metal-dependent hydrolases"/>
    <property type="match status" value="1"/>
</dbReference>
<protein>
    <recommendedName>
        <fullName evidence="2">Adenosine deaminase domain-containing protein</fullName>
    </recommendedName>
</protein>
<dbReference type="AlphaFoldDB" id="A0A7R8ZA93"/>
<reference evidence="1" key="1">
    <citation type="submission" date="2020-11" db="EMBL/GenBank/DDBJ databases">
        <authorList>
            <person name="Tran Van P."/>
        </authorList>
    </citation>
    <scope>NUCLEOTIDE SEQUENCE</scope>
</reference>
<dbReference type="GO" id="GO:0005615">
    <property type="term" value="C:extracellular space"/>
    <property type="evidence" value="ECO:0007669"/>
    <property type="project" value="TreeGrafter"/>
</dbReference>
<accession>A0A7R8ZA93</accession>
<dbReference type="InterPro" id="IPR032466">
    <property type="entry name" value="Metal_Hydrolase"/>
</dbReference>
<dbReference type="SUPFAM" id="SSF51556">
    <property type="entry name" value="Metallo-dependent hydrolases"/>
    <property type="match status" value="1"/>
</dbReference>
<dbReference type="EMBL" id="OA565880">
    <property type="protein sequence ID" value="CAD7197874.1"/>
    <property type="molecule type" value="Genomic_DNA"/>
</dbReference>
<dbReference type="GO" id="GO:0006154">
    <property type="term" value="P:adenosine catabolic process"/>
    <property type="evidence" value="ECO:0007669"/>
    <property type="project" value="TreeGrafter"/>
</dbReference>
<dbReference type="GO" id="GO:0046103">
    <property type="term" value="P:inosine biosynthetic process"/>
    <property type="evidence" value="ECO:0007669"/>
    <property type="project" value="TreeGrafter"/>
</dbReference>
<proteinExistence type="predicted"/>
<dbReference type="InterPro" id="IPR006330">
    <property type="entry name" value="Ado/ade_deaminase"/>
</dbReference>
<organism evidence="1">
    <name type="scientific">Timema douglasi</name>
    <name type="common">Walking stick</name>
    <dbReference type="NCBI Taxonomy" id="61478"/>
    <lineage>
        <taxon>Eukaryota</taxon>
        <taxon>Metazoa</taxon>
        <taxon>Ecdysozoa</taxon>
        <taxon>Arthropoda</taxon>
        <taxon>Hexapoda</taxon>
        <taxon>Insecta</taxon>
        <taxon>Pterygota</taxon>
        <taxon>Neoptera</taxon>
        <taxon>Polyneoptera</taxon>
        <taxon>Phasmatodea</taxon>
        <taxon>Timematodea</taxon>
        <taxon>Timematoidea</taxon>
        <taxon>Timematidae</taxon>
        <taxon>Timema</taxon>
    </lineage>
</organism>
<evidence type="ECO:0008006" key="2">
    <source>
        <dbReference type="Google" id="ProtNLM"/>
    </source>
</evidence>
<name>A0A7R8ZA93_TIMDO</name>